<evidence type="ECO:0000256" key="2">
    <source>
        <dbReference type="RuleBase" id="RU003479"/>
    </source>
</evidence>
<dbReference type="CDD" id="cd00320">
    <property type="entry name" value="cpn10"/>
    <property type="match status" value="1"/>
</dbReference>
<proteinExistence type="inferred from homology"/>
<dbReference type="InterPro" id="IPR011032">
    <property type="entry name" value="GroES-like_sf"/>
</dbReference>
<dbReference type="KEGG" id="act:ACLA_059230"/>
<dbReference type="Gene3D" id="2.30.33.40">
    <property type="entry name" value="GroES chaperonin"/>
    <property type="match status" value="1"/>
</dbReference>
<accession>A1C4C0</accession>
<dbReference type="SUPFAM" id="SSF50129">
    <property type="entry name" value="GroES-like"/>
    <property type="match status" value="1"/>
</dbReference>
<dbReference type="InterPro" id="IPR037124">
    <property type="entry name" value="Chaperonin_GroES_sf"/>
</dbReference>
<dbReference type="AlphaFoldDB" id="A1C4C0"/>
<dbReference type="GO" id="GO:0044183">
    <property type="term" value="F:protein folding chaperone"/>
    <property type="evidence" value="ECO:0007669"/>
    <property type="project" value="InterPro"/>
</dbReference>
<dbReference type="HOGENOM" id="CLU_160119_0_0_1"/>
<dbReference type="GeneID" id="4708971"/>
<evidence type="ECO:0000313" key="4">
    <source>
        <dbReference type="Proteomes" id="UP000006701"/>
    </source>
</evidence>
<evidence type="ECO:0000313" key="3">
    <source>
        <dbReference type="EMBL" id="EAW15260.1"/>
    </source>
</evidence>
<dbReference type="VEuPathDB" id="FungiDB:ACLA_059230"/>
<dbReference type="InterPro" id="IPR020818">
    <property type="entry name" value="Chaperonin_GroES"/>
</dbReference>
<name>A1C4C0_ASPCL</name>
<keyword evidence="1 2" id="KW-0143">Chaperone</keyword>
<dbReference type="OMA" id="AVHSYLC"/>
<protein>
    <submittedName>
        <fullName evidence="3">Chaperonin (GroES/Cpn10), putative</fullName>
    </submittedName>
</protein>
<keyword evidence="4" id="KW-1185">Reference proteome</keyword>
<reference evidence="3 4" key="1">
    <citation type="journal article" date="2008" name="PLoS Genet.">
        <title>Genomic islands in the pathogenic filamentous fungus Aspergillus fumigatus.</title>
        <authorList>
            <person name="Fedorova N.D."/>
            <person name="Khaldi N."/>
            <person name="Joardar V.S."/>
            <person name="Maiti R."/>
            <person name="Amedeo P."/>
            <person name="Anderson M.J."/>
            <person name="Crabtree J."/>
            <person name="Silva J.C."/>
            <person name="Badger J.H."/>
            <person name="Albarraq A."/>
            <person name="Angiuoli S."/>
            <person name="Bussey H."/>
            <person name="Bowyer P."/>
            <person name="Cotty P.J."/>
            <person name="Dyer P.S."/>
            <person name="Egan A."/>
            <person name="Galens K."/>
            <person name="Fraser-Liggett C.M."/>
            <person name="Haas B.J."/>
            <person name="Inman J.M."/>
            <person name="Kent R."/>
            <person name="Lemieux S."/>
            <person name="Malavazi I."/>
            <person name="Orvis J."/>
            <person name="Roemer T."/>
            <person name="Ronning C.M."/>
            <person name="Sundaram J.P."/>
            <person name="Sutton G."/>
            <person name="Turner G."/>
            <person name="Venter J.C."/>
            <person name="White O.R."/>
            <person name="Whitty B.R."/>
            <person name="Youngman P."/>
            <person name="Wolfe K.H."/>
            <person name="Goldman G.H."/>
            <person name="Wortman J.R."/>
            <person name="Jiang B."/>
            <person name="Denning D.W."/>
            <person name="Nierman W.C."/>
        </authorList>
    </citation>
    <scope>NUCLEOTIDE SEQUENCE [LARGE SCALE GENOMIC DNA]</scope>
    <source>
        <strain evidence="4">ATCC 1007 / CBS 513.65 / DSM 816 / NCTC 3887 / NRRL 1</strain>
    </source>
</reference>
<dbReference type="RefSeq" id="XP_001276686.1">
    <property type="nucleotide sequence ID" value="XM_001276685.1"/>
</dbReference>
<dbReference type="GO" id="GO:0005524">
    <property type="term" value="F:ATP binding"/>
    <property type="evidence" value="ECO:0007669"/>
    <property type="project" value="InterPro"/>
</dbReference>
<evidence type="ECO:0000256" key="1">
    <source>
        <dbReference type="ARBA" id="ARBA00023186"/>
    </source>
</evidence>
<dbReference type="Proteomes" id="UP000006701">
    <property type="component" value="Unassembled WGS sequence"/>
</dbReference>
<dbReference type="SMART" id="SM00883">
    <property type="entry name" value="Cpn10"/>
    <property type="match status" value="1"/>
</dbReference>
<dbReference type="OrthoDB" id="184876at2759"/>
<dbReference type="Pfam" id="PF00166">
    <property type="entry name" value="Cpn10"/>
    <property type="match status" value="1"/>
</dbReference>
<dbReference type="EMBL" id="DS026990">
    <property type="protein sequence ID" value="EAW15260.1"/>
    <property type="molecule type" value="Genomic_DNA"/>
</dbReference>
<comment type="similarity">
    <text evidence="2">Belongs to the GroES chaperonin family.</text>
</comment>
<sequence>MDAADAVHSYLCPQEDTIIIQPEEDITHFGTATKSAMKPVRGIVLAVGKTKALGKGRDPAVDVRLGDMVVYTKGKGKEVQVDKDKYLILKRDELSASLDDRGISTDRYLGLWRLQVDIMFDDLAGYDSF</sequence>
<gene>
    <name evidence="3" type="ORF">ACLA_059230</name>
</gene>
<dbReference type="PRINTS" id="PR00297">
    <property type="entry name" value="CHAPERONIN10"/>
</dbReference>
<organism evidence="3 4">
    <name type="scientific">Aspergillus clavatus (strain ATCC 1007 / CBS 513.65 / DSM 816 / NCTC 3887 / NRRL 1 / QM 1276 / 107)</name>
    <dbReference type="NCBI Taxonomy" id="344612"/>
    <lineage>
        <taxon>Eukaryota</taxon>
        <taxon>Fungi</taxon>
        <taxon>Dikarya</taxon>
        <taxon>Ascomycota</taxon>
        <taxon>Pezizomycotina</taxon>
        <taxon>Eurotiomycetes</taxon>
        <taxon>Eurotiomycetidae</taxon>
        <taxon>Eurotiales</taxon>
        <taxon>Aspergillaceae</taxon>
        <taxon>Aspergillus</taxon>
        <taxon>Aspergillus subgen. Fumigati</taxon>
    </lineage>
</organism>